<comment type="similarity">
    <text evidence="6">Belongs to the purine/pyrimidine phosphoribosyltransferase family. PyrE subfamily.</text>
</comment>
<comment type="subunit">
    <text evidence="6">Homodimer.</text>
</comment>
<dbReference type="HAMAP" id="MF_01208">
    <property type="entry name" value="PyrE"/>
    <property type="match status" value="1"/>
</dbReference>
<evidence type="ECO:0000313" key="8">
    <source>
        <dbReference type="EMBL" id="RKD75426.1"/>
    </source>
</evidence>
<feature type="binding site" evidence="6">
    <location>
        <position position="100"/>
    </location>
    <ligand>
        <name>5-phospho-alpha-D-ribose 1-diphosphate</name>
        <dbReference type="ChEBI" id="CHEBI:58017"/>
        <note>ligand shared between dimeric partners</note>
    </ligand>
</feature>
<keyword evidence="6" id="KW-0460">Magnesium</keyword>
<comment type="caution">
    <text evidence="8">The sequence shown here is derived from an EMBL/GenBank/DDBJ whole genome shotgun (WGS) entry which is preliminary data.</text>
</comment>
<evidence type="ECO:0000256" key="5">
    <source>
        <dbReference type="ARBA" id="ARBA00022975"/>
    </source>
</evidence>
<feature type="domain" description="Phosphoribosyltransferase" evidence="7">
    <location>
        <begin position="50"/>
        <end position="151"/>
    </location>
</feature>
<dbReference type="InterPro" id="IPR023031">
    <property type="entry name" value="OPRT"/>
</dbReference>
<comment type="cofactor">
    <cofactor evidence="6">
        <name>Mg(2+)</name>
        <dbReference type="ChEBI" id="CHEBI:18420"/>
    </cofactor>
</comment>
<dbReference type="GO" id="GO:0019856">
    <property type="term" value="P:pyrimidine nucleobase biosynthetic process"/>
    <property type="evidence" value="ECO:0007669"/>
    <property type="project" value="TreeGrafter"/>
</dbReference>
<dbReference type="CDD" id="cd06223">
    <property type="entry name" value="PRTases_typeI"/>
    <property type="match status" value="1"/>
</dbReference>
<dbReference type="UniPathway" id="UPA00070">
    <property type="reaction ID" value="UER00119"/>
</dbReference>
<dbReference type="AlphaFoldDB" id="A0A419V687"/>
<evidence type="ECO:0000256" key="1">
    <source>
        <dbReference type="ARBA" id="ARBA00004889"/>
    </source>
</evidence>
<dbReference type="PANTHER" id="PTHR19278">
    <property type="entry name" value="OROTATE PHOSPHORIBOSYLTRANSFERASE"/>
    <property type="match status" value="1"/>
</dbReference>
<dbReference type="RefSeq" id="WP_120192305.1">
    <property type="nucleotide sequence ID" value="NZ_RAPK01000007.1"/>
</dbReference>
<dbReference type="Pfam" id="PF00156">
    <property type="entry name" value="Pribosyltran"/>
    <property type="match status" value="1"/>
</dbReference>
<comment type="catalytic activity">
    <reaction evidence="6">
        <text>orotidine 5'-phosphate + diphosphate = orotate + 5-phospho-alpha-D-ribose 1-diphosphate</text>
        <dbReference type="Rhea" id="RHEA:10380"/>
        <dbReference type="ChEBI" id="CHEBI:30839"/>
        <dbReference type="ChEBI" id="CHEBI:33019"/>
        <dbReference type="ChEBI" id="CHEBI:57538"/>
        <dbReference type="ChEBI" id="CHEBI:58017"/>
        <dbReference type="EC" id="2.4.2.10"/>
    </reaction>
</comment>
<keyword evidence="4 6" id="KW-0808">Transferase</keyword>
<dbReference type="InterPro" id="IPR000836">
    <property type="entry name" value="PRTase_dom"/>
</dbReference>
<comment type="function">
    <text evidence="6">Catalyzes the transfer of a ribosyl phosphate group from 5-phosphoribose 1-diphosphate to orotate, leading to the formation of orotidine monophosphate (OMP).</text>
</comment>
<dbReference type="PANTHER" id="PTHR19278:SF9">
    <property type="entry name" value="URIDINE 5'-MONOPHOSPHATE SYNTHASE"/>
    <property type="match status" value="1"/>
</dbReference>
<evidence type="ECO:0000256" key="2">
    <source>
        <dbReference type="ARBA" id="ARBA00011971"/>
    </source>
</evidence>
<dbReference type="SUPFAM" id="SSF53271">
    <property type="entry name" value="PRTase-like"/>
    <property type="match status" value="1"/>
</dbReference>
<dbReference type="InterPro" id="IPR004467">
    <property type="entry name" value="Or_phspho_trans_dom"/>
</dbReference>
<feature type="binding site" description="in other chain" evidence="6">
    <location>
        <begin position="120"/>
        <end position="128"/>
    </location>
    <ligand>
        <name>5-phospho-alpha-D-ribose 1-diphosphate</name>
        <dbReference type="ChEBI" id="CHEBI:58017"/>
        <note>ligand shared between dimeric partners</note>
    </ligand>
</feature>
<evidence type="ECO:0000259" key="7">
    <source>
        <dbReference type="Pfam" id="PF00156"/>
    </source>
</evidence>
<reference evidence="8 9" key="1">
    <citation type="submission" date="2018-09" db="EMBL/GenBank/DDBJ databases">
        <title>Genomic Encyclopedia of Archaeal and Bacterial Type Strains, Phase II (KMG-II): from individual species to whole genera.</title>
        <authorList>
            <person name="Goeker M."/>
        </authorList>
    </citation>
    <scope>NUCLEOTIDE SEQUENCE [LARGE SCALE GENOMIC DNA]</scope>
    <source>
        <strain evidence="8 9">DSM 17008</strain>
    </source>
</reference>
<feature type="binding site" evidence="6">
    <location>
        <position position="98"/>
    </location>
    <ligand>
        <name>5-phospho-alpha-D-ribose 1-diphosphate</name>
        <dbReference type="ChEBI" id="CHEBI:58017"/>
        <note>ligand shared between dimeric partners</note>
    </ligand>
</feature>
<dbReference type="EC" id="2.4.2.10" evidence="2 6"/>
<protein>
    <recommendedName>
        <fullName evidence="2 6">Orotate phosphoribosyltransferase</fullName>
        <shortName evidence="6">OPRT</shortName>
        <shortName evidence="6">OPRTase</shortName>
        <ecNumber evidence="2 6">2.4.2.10</ecNumber>
    </recommendedName>
</protein>
<evidence type="ECO:0000256" key="4">
    <source>
        <dbReference type="ARBA" id="ARBA00022679"/>
    </source>
</evidence>
<proteinExistence type="inferred from homology"/>
<evidence type="ECO:0000313" key="9">
    <source>
        <dbReference type="Proteomes" id="UP000285120"/>
    </source>
</evidence>
<feature type="binding site" evidence="6">
    <location>
        <position position="124"/>
    </location>
    <ligand>
        <name>orotate</name>
        <dbReference type="ChEBI" id="CHEBI:30839"/>
    </ligand>
</feature>
<dbReference type="Gene3D" id="3.40.50.2020">
    <property type="match status" value="1"/>
</dbReference>
<keyword evidence="9" id="KW-1185">Reference proteome</keyword>
<dbReference type="GO" id="GO:0000287">
    <property type="term" value="F:magnesium ion binding"/>
    <property type="evidence" value="ECO:0007669"/>
    <property type="project" value="UniProtKB-UniRule"/>
</dbReference>
<comment type="pathway">
    <text evidence="1 6">Pyrimidine metabolism; UMP biosynthesis via de novo pathway; UMP from orotate: step 1/2.</text>
</comment>
<gene>
    <name evidence="6" type="primary">pyrE</name>
    <name evidence="8" type="ORF">ATL39_1125</name>
</gene>
<accession>A0A419V687</accession>
<name>A0A419V687_9BACL</name>
<keyword evidence="3 6" id="KW-0328">Glycosyltransferase</keyword>
<dbReference type="GO" id="GO:0044205">
    <property type="term" value="P:'de novo' UMP biosynthetic process"/>
    <property type="evidence" value="ECO:0007669"/>
    <property type="project" value="UniProtKB-UniRule"/>
</dbReference>
<dbReference type="EMBL" id="RAPK01000007">
    <property type="protein sequence ID" value="RKD75426.1"/>
    <property type="molecule type" value="Genomic_DNA"/>
</dbReference>
<dbReference type="NCBIfam" id="TIGR00336">
    <property type="entry name" value="pyrE"/>
    <property type="match status" value="1"/>
</dbReference>
<keyword evidence="5 6" id="KW-0665">Pyrimidine biosynthesis</keyword>
<organism evidence="8 9">
    <name type="scientific">Sinobaca qinghaiensis</name>
    <dbReference type="NCBI Taxonomy" id="342944"/>
    <lineage>
        <taxon>Bacteria</taxon>
        <taxon>Bacillati</taxon>
        <taxon>Bacillota</taxon>
        <taxon>Bacilli</taxon>
        <taxon>Bacillales</taxon>
        <taxon>Sporolactobacillaceae</taxon>
        <taxon>Sinobaca</taxon>
    </lineage>
</organism>
<feature type="binding site" evidence="6">
    <location>
        <position position="94"/>
    </location>
    <ligand>
        <name>5-phospho-alpha-D-ribose 1-diphosphate</name>
        <dbReference type="ChEBI" id="CHEBI:58017"/>
        <note>ligand shared between dimeric partners</note>
    </ligand>
</feature>
<sequence>MEHEIAKELLKIQAVSLSPAAPYTWSSGMKSPIYCDNRLTLSYPSLRTAIAEGLAEKITAHFPEADVLAGTATAGIAHAALTADKMQLPMVYVRSSSKSHGKGNQIEGQIKEGQKVVIVEDLISTGKSIIEVQRALESAGAVVLGAAAIFTYGLQKGTDQLQEAGLTVEVLTGFDALIEAAEKENYIEAADMERLKQWKQNPESEDWMSR</sequence>
<dbReference type="InterPro" id="IPR029057">
    <property type="entry name" value="PRTase-like"/>
</dbReference>
<comment type="caution">
    <text evidence="6">Lacks conserved residue(s) required for the propagation of feature annotation.</text>
</comment>
<dbReference type="OrthoDB" id="9802134at2"/>
<evidence type="ECO:0000256" key="6">
    <source>
        <dbReference type="HAMAP-Rule" id="MF_01208"/>
    </source>
</evidence>
<evidence type="ECO:0000256" key="3">
    <source>
        <dbReference type="ARBA" id="ARBA00022676"/>
    </source>
</evidence>
<dbReference type="GO" id="GO:0004588">
    <property type="term" value="F:orotate phosphoribosyltransferase activity"/>
    <property type="evidence" value="ECO:0007669"/>
    <property type="project" value="UniProtKB-UniRule"/>
</dbReference>
<dbReference type="Proteomes" id="UP000285120">
    <property type="component" value="Unassembled WGS sequence"/>
</dbReference>